<dbReference type="SUPFAM" id="SSF53098">
    <property type="entry name" value="Ribonuclease H-like"/>
    <property type="match status" value="1"/>
</dbReference>
<sequence length="237" mass="26060">MSVHSSHLSPTTQLPTNLRPPRQQSWCPPPLNTVRINTDACWFQSSLSGAIAAIARDSRGAVLGGKAFRILAPSPMAAEALALREAVCLAMDFTLGEVIISSDSKSLIQCLEMRSRAPDWRAATIVEQVRSLTDSRKVSWSWISRSANQAAHLVASLVHRGVCSSDWVQNPPPLSVIFCFLTVLPLLLDEVLFLLFVVFCKGSLSPCLISKVVPFQKKKLLQKPSNVTQQSITRKLR</sequence>
<name>J7G5A8_ROSRU</name>
<dbReference type="PANTHER" id="PTHR47074:SF11">
    <property type="entry name" value="REVERSE TRANSCRIPTASE-LIKE PROTEIN"/>
    <property type="match status" value="1"/>
</dbReference>
<feature type="region of interest" description="Disordered" evidence="1">
    <location>
        <begin position="1"/>
        <end position="25"/>
    </location>
</feature>
<dbReference type="GO" id="GO:0003676">
    <property type="term" value="F:nucleic acid binding"/>
    <property type="evidence" value="ECO:0007669"/>
    <property type="project" value="InterPro"/>
</dbReference>
<dbReference type="InterPro" id="IPR052929">
    <property type="entry name" value="RNase_H-like_EbsB-rel"/>
</dbReference>
<evidence type="ECO:0000313" key="3">
    <source>
        <dbReference type="EMBL" id="AFP55576.1"/>
    </source>
</evidence>
<dbReference type="EMBL" id="JQ791545">
    <property type="protein sequence ID" value="AFP55576.1"/>
    <property type="molecule type" value="Genomic_DNA"/>
</dbReference>
<dbReference type="InterPro" id="IPR012337">
    <property type="entry name" value="RNaseH-like_sf"/>
</dbReference>
<dbReference type="InterPro" id="IPR002156">
    <property type="entry name" value="RNaseH_domain"/>
</dbReference>
<dbReference type="CDD" id="cd06222">
    <property type="entry name" value="RNase_H_like"/>
    <property type="match status" value="1"/>
</dbReference>
<organism evidence="3">
    <name type="scientific">Rosa rugosa</name>
    <name type="common">Rugosa rose</name>
    <dbReference type="NCBI Taxonomy" id="74645"/>
    <lineage>
        <taxon>Eukaryota</taxon>
        <taxon>Viridiplantae</taxon>
        <taxon>Streptophyta</taxon>
        <taxon>Embryophyta</taxon>
        <taxon>Tracheophyta</taxon>
        <taxon>Spermatophyta</taxon>
        <taxon>Magnoliopsida</taxon>
        <taxon>eudicotyledons</taxon>
        <taxon>Gunneridae</taxon>
        <taxon>Pentapetalae</taxon>
        <taxon>rosids</taxon>
        <taxon>fabids</taxon>
        <taxon>Rosales</taxon>
        <taxon>Rosaceae</taxon>
        <taxon>Rosoideae</taxon>
        <taxon>Rosoideae incertae sedis</taxon>
        <taxon>Rosa</taxon>
    </lineage>
</organism>
<evidence type="ECO:0000256" key="1">
    <source>
        <dbReference type="SAM" id="MobiDB-lite"/>
    </source>
</evidence>
<dbReference type="Pfam" id="PF13456">
    <property type="entry name" value="RVT_3"/>
    <property type="match status" value="1"/>
</dbReference>
<dbReference type="AlphaFoldDB" id="J7G5A8"/>
<protein>
    <recommendedName>
        <fullName evidence="2">RNase H type-1 domain-containing protein</fullName>
    </recommendedName>
</protein>
<proteinExistence type="predicted"/>
<accession>J7G5A8</accession>
<dbReference type="GO" id="GO:0004523">
    <property type="term" value="F:RNA-DNA hybrid ribonuclease activity"/>
    <property type="evidence" value="ECO:0007669"/>
    <property type="project" value="InterPro"/>
</dbReference>
<evidence type="ECO:0000259" key="2">
    <source>
        <dbReference type="Pfam" id="PF13456"/>
    </source>
</evidence>
<dbReference type="Gene3D" id="3.30.420.10">
    <property type="entry name" value="Ribonuclease H-like superfamily/Ribonuclease H"/>
    <property type="match status" value="1"/>
</dbReference>
<reference evidence="3" key="1">
    <citation type="journal article" date="2012" name="BMC Genomics">
        <title>Evolution of the Rdr1 TNL-cluster in roses and other Rosaceous species.</title>
        <authorList>
            <person name="Terefe-Ayana D."/>
            <person name="Kaufmann H."/>
            <person name="Linde M."/>
            <person name="Debener T."/>
        </authorList>
    </citation>
    <scope>NUCLEOTIDE SEQUENCE</scope>
    <source>
        <tissue evidence="3">Leaf</tissue>
    </source>
</reference>
<dbReference type="PANTHER" id="PTHR47074">
    <property type="entry name" value="BNAC02G40300D PROTEIN"/>
    <property type="match status" value="1"/>
</dbReference>
<reference evidence="3" key="2">
    <citation type="submission" date="2012-03" db="EMBL/GenBank/DDBJ databases">
        <authorList>
            <person name="Ayana D.T."/>
            <person name="Kaufmann H."/>
            <person name="Biber A."/>
            <person name="Debener T."/>
        </authorList>
    </citation>
    <scope>NUCLEOTIDE SEQUENCE</scope>
    <source>
        <tissue evidence="3">Leaf</tissue>
    </source>
</reference>
<dbReference type="InterPro" id="IPR044730">
    <property type="entry name" value="RNase_H-like_dom_plant"/>
</dbReference>
<dbReference type="InterPro" id="IPR036397">
    <property type="entry name" value="RNaseH_sf"/>
</dbReference>
<feature type="domain" description="RNase H type-1" evidence="2">
    <location>
        <begin position="37"/>
        <end position="156"/>
    </location>
</feature>